<evidence type="ECO:0000256" key="2">
    <source>
        <dbReference type="SAM" id="Phobius"/>
    </source>
</evidence>
<dbReference type="OrthoDB" id="4833224at2"/>
<evidence type="ECO:0008006" key="5">
    <source>
        <dbReference type="Google" id="ProtNLM"/>
    </source>
</evidence>
<sequence>MTPREPNESTDDAVWRDLVARLESTPGNPETEEFDDPEPSDRDRVEAIFRNQPLRPAGPRDYEEPEDDEGSDGGAGYEPPEPPPLGMGDPLVVLAWLGAAGGPVLLLLFAMFWRDAPTAVTLGVLAGFLAGVVFLVLRLPRQRDYDDDGAEV</sequence>
<gene>
    <name evidence="3" type="ORF">E2F48_15710</name>
</gene>
<protein>
    <recommendedName>
        <fullName evidence="5">DUF308 domain-containing protein</fullName>
    </recommendedName>
</protein>
<keyword evidence="4" id="KW-1185">Reference proteome</keyword>
<keyword evidence="2" id="KW-1133">Transmembrane helix</keyword>
<proteinExistence type="predicted"/>
<comment type="caution">
    <text evidence="3">The sequence shown here is derived from an EMBL/GenBank/DDBJ whole genome shotgun (WGS) entry which is preliminary data.</text>
</comment>
<dbReference type="AlphaFoldDB" id="A0A4R5TNN0"/>
<dbReference type="RefSeq" id="WP_133404875.1">
    <property type="nucleotide sequence ID" value="NZ_SMTK01000005.1"/>
</dbReference>
<keyword evidence="2" id="KW-0472">Membrane</keyword>
<accession>A0A4R5TNN0</accession>
<organism evidence="3 4">
    <name type="scientific">Arthrobacter crusticola</name>
    <dbReference type="NCBI Taxonomy" id="2547960"/>
    <lineage>
        <taxon>Bacteria</taxon>
        <taxon>Bacillati</taxon>
        <taxon>Actinomycetota</taxon>
        <taxon>Actinomycetes</taxon>
        <taxon>Micrococcales</taxon>
        <taxon>Micrococcaceae</taxon>
        <taxon>Arthrobacter</taxon>
    </lineage>
</organism>
<evidence type="ECO:0000256" key="1">
    <source>
        <dbReference type="SAM" id="MobiDB-lite"/>
    </source>
</evidence>
<feature type="transmembrane region" description="Helical" evidence="2">
    <location>
        <begin position="119"/>
        <end position="137"/>
    </location>
</feature>
<reference evidence="3 4" key="1">
    <citation type="submission" date="2019-03" db="EMBL/GenBank/DDBJ databases">
        <title>Arthrobacter sp. nov., an bacterium isolated from biocrust in Mu Us Desert.</title>
        <authorList>
            <person name="Lixiong L."/>
        </authorList>
    </citation>
    <scope>NUCLEOTIDE SEQUENCE [LARGE SCALE GENOMIC DNA]</scope>
    <source>
        <strain evidence="3 4">SLN-3</strain>
    </source>
</reference>
<feature type="region of interest" description="Disordered" evidence="1">
    <location>
        <begin position="1"/>
        <end position="85"/>
    </location>
</feature>
<evidence type="ECO:0000313" key="4">
    <source>
        <dbReference type="Proteomes" id="UP000295411"/>
    </source>
</evidence>
<feature type="transmembrane region" description="Helical" evidence="2">
    <location>
        <begin position="91"/>
        <end position="113"/>
    </location>
</feature>
<dbReference type="EMBL" id="SMTK01000005">
    <property type="protein sequence ID" value="TDK24201.1"/>
    <property type="molecule type" value="Genomic_DNA"/>
</dbReference>
<keyword evidence="2" id="KW-0812">Transmembrane</keyword>
<name>A0A4R5TNN0_9MICC</name>
<evidence type="ECO:0000313" key="3">
    <source>
        <dbReference type="EMBL" id="TDK24201.1"/>
    </source>
</evidence>
<dbReference type="Proteomes" id="UP000295411">
    <property type="component" value="Unassembled WGS sequence"/>
</dbReference>